<proteinExistence type="predicted"/>
<dbReference type="AlphaFoldDB" id="A0A135RUA7"/>
<feature type="compositionally biased region" description="Basic and acidic residues" evidence="1">
    <location>
        <begin position="316"/>
        <end position="327"/>
    </location>
</feature>
<name>A0A135RUA7_9PEZI</name>
<feature type="compositionally biased region" description="Basic and acidic residues" evidence="1">
    <location>
        <begin position="134"/>
        <end position="145"/>
    </location>
</feature>
<dbReference type="OrthoDB" id="5239733at2759"/>
<feature type="region of interest" description="Disordered" evidence="1">
    <location>
        <begin position="134"/>
        <end position="220"/>
    </location>
</feature>
<evidence type="ECO:0000313" key="2">
    <source>
        <dbReference type="EMBL" id="KXH27037.1"/>
    </source>
</evidence>
<accession>A0A135RUA7</accession>
<evidence type="ECO:0000256" key="1">
    <source>
        <dbReference type="SAM" id="MobiDB-lite"/>
    </source>
</evidence>
<organism evidence="2 3">
    <name type="scientific">Colletotrichum simmondsii</name>
    <dbReference type="NCBI Taxonomy" id="703756"/>
    <lineage>
        <taxon>Eukaryota</taxon>
        <taxon>Fungi</taxon>
        <taxon>Dikarya</taxon>
        <taxon>Ascomycota</taxon>
        <taxon>Pezizomycotina</taxon>
        <taxon>Sordariomycetes</taxon>
        <taxon>Hypocreomycetidae</taxon>
        <taxon>Glomerellales</taxon>
        <taxon>Glomerellaceae</taxon>
        <taxon>Colletotrichum</taxon>
        <taxon>Colletotrichum acutatum species complex</taxon>
    </lineage>
</organism>
<feature type="compositionally biased region" description="Polar residues" evidence="1">
    <location>
        <begin position="328"/>
        <end position="338"/>
    </location>
</feature>
<keyword evidence="3" id="KW-1185">Reference proteome</keyword>
<evidence type="ECO:0000313" key="3">
    <source>
        <dbReference type="Proteomes" id="UP000070328"/>
    </source>
</evidence>
<feature type="compositionally biased region" description="Basic and acidic residues" evidence="1">
    <location>
        <begin position="156"/>
        <end position="174"/>
    </location>
</feature>
<gene>
    <name evidence="2" type="ORF">CSIM01_12612</name>
</gene>
<comment type="caution">
    <text evidence="2">The sequence shown here is derived from an EMBL/GenBank/DDBJ whole genome shotgun (WGS) entry which is preliminary data.</text>
</comment>
<protein>
    <submittedName>
        <fullName evidence="2">Uncharacterized protein</fullName>
    </submittedName>
</protein>
<reference evidence="2 3" key="1">
    <citation type="submission" date="2014-02" db="EMBL/GenBank/DDBJ databases">
        <title>The genome sequence of Colletotrichum simmondsii CBS122122.</title>
        <authorList>
            <person name="Baroncelli R."/>
            <person name="Thon M.R."/>
        </authorList>
    </citation>
    <scope>NUCLEOTIDE SEQUENCE [LARGE SCALE GENOMIC DNA]</scope>
    <source>
        <strain evidence="2 3">CBS122122</strain>
    </source>
</reference>
<dbReference type="Proteomes" id="UP000070328">
    <property type="component" value="Unassembled WGS sequence"/>
</dbReference>
<sequence>MDEQLPMTSSISRDTVEYVERLIQQYNGHLEHQLNREMKVLVDRYEDFRRKVRKKLVSETPNRFPPHEKESIIAQIENHFLCNVRNLYLDQVRGFIFSSMDYGPSKQSMFVIPPELDQSNDTPIVLSDELPPEQAEKTTDYHLDPRSPSFSVLSHRRSDLNTRRRRGHNLESPKDTQVQRSCPAPSTKKPLRKKLSQNGVKKLKLKKQNTKPVQRAKQKTNTRVLTSSITRYYPDNFVFSYKLNDDTNFYILSYPNMDKGCRRPIFSSDPFENGPAAAHFQSCGLPITNDDDIVREYARPVTAPKNDPPKQRWVKQHNDGLKARESPSPRNSPQTSTCHDIPASGKETKDKPDGTGSNKDLSFEPESDDHRDELASTGSDYDMD</sequence>
<feature type="region of interest" description="Disordered" evidence="1">
    <location>
        <begin position="300"/>
        <end position="384"/>
    </location>
</feature>
<feature type="compositionally biased region" description="Basic residues" evidence="1">
    <location>
        <begin position="189"/>
        <end position="220"/>
    </location>
</feature>
<dbReference type="EMBL" id="JFBX01000846">
    <property type="protein sequence ID" value="KXH27037.1"/>
    <property type="molecule type" value="Genomic_DNA"/>
</dbReference>